<name>A0A1Z4NBW7_9CYAN</name>
<evidence type="ECO:0000313" key="10">
    <source>
        <dbReference type="Proteomes" id="UP000218785"/>
    </source>
</evidence>
<accession>A0A1Z4NBW7</accession>
<feature type="transmembrane region" description="Helical" evidence="8">
    <location>
        <begin position="61"/>
        <end position="80"/>
    </location>
</feature>
<keyword evidence="3" id="KW-1003">Cell membrane</keyword>
<keyword evidence="4 8" id="KW-0812">Transmembrane</keyword>
<keyword evidence="9" id="KW-0614">Plasmid</keyword>
<comment type="subcellular location">
    <subcellularLocation>
        <location evidence="1">Cell membrane</location>
        <topology evidence="1">Multi-pass membrane protein</topology>
    </subcellularLocation>
</comment>
<feature type="transmembrane region" description="Helical" evidence="8">
    <location>
        <begin position="124"/>
        <end position="143"/>
    </location>
</feature>
<dbReference type="InterPro" id="IPR051907">
    <property type="entry name" value="DoxX-like_oxidoreductase"/>
</dbReference>
<protein>
    <submittedName>
        <fullName evidence="9">DoxX family protein</fullName>
    </submittedName>
</protein>
<keyword evidence="6 8" id="KW-0472">Membrane</keyword>
<feature type="compositionally biased region" description="Polar residues" evidence="7">
    <location>
        <begin position="8"/>
        <end position="21"/>
    </location>
</feature>
<dbReference type="GO" id="GO:0005886">
    <property type="term" value="C:plasma membrane"/>
    <property type="evidence" value="ECO:0007669"/>
    <property type="project" value="UniProtKB-SubCell"/>
</dbReference>
<comment type="similarity">
    <text evidence="2">Belongs to the DoxX family.</text>
</comment>
<dbReference type="InterPro" id="IPR032808">
    <property type="entry name" value="DoxX"/>
</dbReference>
<gene>
    <name evidence="9" type="ORF">NIES37_71850</name>
</gene>
<evidence type="ECO:0000256" key="5">
    <source>
        <dbReference type="ARBA" id="ARBA00022989"/>
    </source>
</evidence>
<dbReference type="KEGG" id="ttq:NIES37_71850"/>
<feature type="transmembrane region" description="Helical" evidence="8">
    <location>
        <begin position="92"/>
        <end position="112"/>
    </location>
</feature>
<evidence type="ECO:0000256" key="4">
    <source>
        <dbReference type="ARBA" id="ARBA00022692"/>
    </source>
</evidence>
<proteinExistence type="inferred from homology"/>
<dbReference type="Proteomes" id="UP000218785">
    <property type="component" value="Plasmid plasmid2"/>
</dbReference>
<sequence>MKGDHLRSTTQATNLQPQKPYNTGLHATRNYLPLIARILLSSLFLWSGFNKILHPADTQAYMAAYGMPFTWLFLPVAIALEISAGLSLLLGFYARLGAAALAIFTFIATFIFHSNFTNPIEQIMFMKNLCIIGGLLMVIQYGSGNIAWRPR</sequence>
<feature type="region of interest" description="Disordered" evidence="7">
    <location>
        <begin position="1"/>
        <end position="21"/>
    </location>
</feature>
<dbReference type="PANTHER" id="PTHR33452">
    <property type="entry name" value="OXIDOREDUCTASE CATD-RELATED"/>
    <property type="match status" value="1"/>
</dbReference>
<dbReference type="PANTHER" id="PTHR33452:SF1">
    <property type="entry name" value="INNER MEMBRANE PROTEIN YPHA-RELATED"/>
    <property type="match status" value="1"/>
</dbReference>
<dbReference type="EMBL" id="AP018250">
    <property type="protein sequence ID" value="BAZ03172.1"/>
    <property type="molecule type" value="Genomic_DNA"/>
</dbReference>
<reference evidence="9 10" key="1">
    <citation type="submission" date="2017-06" db="EMBL/GenBank/DDBJ databases">
        <title>Genome sequencing of cyanobaciteial culture collection at National Institute for Environmental Studies (NIES).</title>
        <authorList>
            <person name="Hirose Y."/>
            <person name="Shimura Y."/>
            <person name="Fujisawa T."/>
            <person name="Nakamura Y."/>
            <person name="Kawachi M."/>
        </authorList>
    </citation>
    <scope>NUCLEOTIDE SEQUENCE [LARGE SCALE GENOMIC DNA]</scope>
    <source>
        <strain evidence="9 10">NIES-37</strain>
        <plasmid evidence="10">Plasmid2 dna</plasmid>
    </source>
</reference>
<dbReference type="Pfam" id="PF07681">
    <property type="entry name" value="DoxX"/>
    <property type="match status" value="1"/>
</dbReference>
<dbReference type="AlphaFoldDB" id="A0A1Z4NBW7"/>
<keyword evidence="10" id="KW-1185">Reference proteome</keyword>
<evidence type="ECO:0000256" key="8">
    <source>
        <dbReference type="SAM" id="Phobius"/>
    </source>
</evidence>
<feature type="transmembrane region" description="Helical" evidence="8">
    <location>
        <begin position="31"/>
        <end position="49"/>
    </location>
</feature>
<geneLocation type="plasmid" evidence="10">
    <name>Plasmid2 dna</name>
</geneLocation>
<evidence type="ECO:0000256" key="7">
    <source>
        <dbReference type="SAM" id="MobiDB-lite"/>
    </source>
</evidence>
<dbReference type="RefSeq" id="WP_096585240.1">
    <property type="nucleotide sequence ID" value="NZ_CAWNJS010000003.1"/>
</dbReference>
<evidence type="ECO:0000256" key="6">
    <source>
        <dbReference type="ARBA" id="ARBA00023136"/>
    </source>
</evidence>
<organism evidence="9 10">
    <name type="scientific">Tolypothrix tenuis PCC 7101</name>
    <dbReference type="NCBI Taxonomy" id="231146"/>
    <lineage>
        <taxon>Bacteria</taxon>
        <taxon>Bacillati</taxon>
        <taxon>Cyanobacteriota</taxon>
        <taxon>Cyanophyceae</taxon>
        <taxon>Nostocales</taxon>
        <taxon>Tolypothrichaceae</taxon>
        <taxon>Tolypothrix</taxon>
    </lineage>
</organism>
<evidence type="ECO:0000256" key="1">
    <source>
        <dbReference type="ARBA" id="ARBA00004651"/>
    </source>
</evidence>
<evidence type="ECO:0000256" key="2">
    <source>
        <dbReference type="ARBA" id="ARBA00006679"/>
    </source>
</evidence>
<evidence type="ECO:0000313" key="9">
    <source>
        <dbReference type="EMBL" id="BAZ03172.1"/>
    </source>
</evidence>
<keyword evidence="5 8" id="KW-1133">Transmembrane helix</keyword>
<evidence type="ECO:0000256" key="3">
    <source>
        <dbReference type="ARBA" id="ARBA00022475"/>
    </source>
</evidence>